<feature type="compositionally biased region" description="Polar residues" evidence="1">
    <location>
        <begin position="175"/>
        <end position="184"/>
    </location>
</feature>
<proteinExistence type="predicted"/>
<dbReference type="STRING" id="1943.AQJ64_02925"/>
<dbReference type="Proteomes" id="UP000052982">
    <property type="component" value="Unassembled WGS sequence"/>
</dbReference>
<feature type="region of interest" description="Disordered" evidence="1">
    <location>
        <begin position="117"/>
        <end position="159"/>
    </location>
</feature>
<comment type="caution">
    <text evidence="2">The sequence shown here is derived from an EMBL/GenBank/DDBJ whole genome shotgun (WGS) entry which is preliminary data.</text>
</comment>
<accession>A0A101TAE7</accession>
<evidence type="ECO:0000313" key="2">
    <source>
        <dbReference type="EMBL" id="KUN88641.1"/>
    </source>
</evidence>
<dbReference type="EMBL" id="LMWW01000003">
    <property type="protein sequence ID" value="KUN88641.1"/>
    <property type="molecule type" value="Genomic_DNA"/>
</dbReference>
<sequence length="184" mass="19031">MDPEAVQLRDLEGLGGGVAERLGLPGAQLADGDDGHLQGAEFDDLGILRVGVADTGEADVLVAEVRAETLQVGEVALAAAGGERRLLAARGADAVGVAGVPEVGRGSPTALRAWEVPPSAASPYRPRRRSASDAPSWIEQSPPRTTGKPPARTCRSIRSASRRVYAARAAALKTPSPSRQSPRS</sequence>
<gene>
    <name evidence="2" type="ORF">AQJ64_02925</name>
</gene>
<evidence type="ECO:0000313" key="3">
    <source>
        <dbReference type="Proteomes" id="UP000052982"/>
    </source>
</evidence>
<dbReference type="AlphaFoldDB" id="A0A101TAE7"/>
<feature type="region of interest" description="Disordered" evidence="1">
    <location>
        <begin position="165"/>
        <end position="184"/>
    </location>
</feature>
<name>A0A101TAE7_9ACTN</name>
<evidence type="ECO:0000256" key="1">
    <source>
        <dbReference type="SAM" id="MobiDB-lite"/>
    </source>
</evidence>
<protein>
    <submittedName>
        <fullName evidence="2">Uncharacterized protein</fullName>
    </submittedName>
</protein>
<organism evidence="2 3">
    <name type="scientific">Streptomyces griseoruber</name>
    <dbReference type="NCBI Taxonomy" id="1943"/>
    <lineage>
        <taxon>Bacteria</taxon>
        <taxon>Bacillati</taxon>
        <taxon>Actinomycetota</taxon>
        <taxon>Actinomycetes</taxon>
        <taxon>Kitasatosporales</taxon>
        <taxon>Streptomycetaceae</taxon>
        <taxon>Streptomyces</taxon>
    </lineage>
</organism>
<keyword evidence="3" id="KW-1185">Reference proteome</keyword>
<reference evidence="2 3" key="1">
    <citation type="submission" date="2015-10" db="EMBL/GenBank/DDBJ databases">
        <title>Draft genome sequence of Streptomyces griseoruber DSM 40281, type strain for the species Streptomyces griseoruber.</title>
        <authorList>
            <person name="Ruckert C."/>
            <person name="Winkler A."/>
            <person name="Kalinowski J."/>
            <person name="Kampfer P."/>
            <person name="Glaeser S."/>
        </authorList>
    </citation>
    <scope>NUCLEOTIDE SEQUENCE [LARGE SCALE GENOMIC DNA]</scope>
    <source>
        <strain evidence="2 3">DSM 40281</strain>
    </source>
</reference>